<evidence type="ECO:0000256" key="4">
    <source>
        <dbReference type="ARBA" id="ARBA00022552"/>
    </source>
</evidence>
<keyword evidence="13" id="KW-1185">Reference proteome</keyword>
<comment type="similarity">
    <text evidence="2 10">Belongs to the RNA methyltransferase RsmE family.</text>
</comment>
<comment type="function">
    <text evidence="8 10">Specifically methylates the N3 position of the uracil ring of uridine 1498 (m3U1498) in 16S rRNA. Acts on the fully assembled 30S ribosomal subunit.</text>
</comment>
<evidence type="ECO:0000256" key="1">
    <source>
        <dbReference type="ARBA" id="ARBA00004496"/>
    </source>
</evidence>
<gene>
    <name evidence="12" type="primary">rsmE_1</name>
    <name evidence="12" type="ORF">PDESU_04105</name>
</gene>
<reference evidence="12 13" key="1">
    <citation type="submission" date="2019-04" db="EMBL/GenBank/DDBJ databases">
        <authorList>
            <person name="Van Vliet M D."/>
        </authorList>
    </citation>
    <scope>NUCLEOTIDE SEQUENCE [LARGE SCALE GENOMIC DNA]</scope>
    <source>
        <strain evidence="12 13">F1</strain>
    </source>
</reference>
<evidence type="ECO:0000256" key="8">
    <source>
        <dbReference type="ARBA" id="ARBA00025699"/>
    </source>
</evidence>
<dbReference type="InterPro" id="IPR029026">
    <property type="entry name" value="tRNA_m1G_MTases_N"/>
</dbReference>
<organism evidence="12 13">
    <name type="scientific">Pontiella desulfatans</name>
    <dbReference type="NCBI Taxonomy" id="2750659"/>
    <lineage>
        <taxon>Bacteria</taxon>
        <taxon>Pseudomonadati</taxon>
        <taxon>Kiritimatiellota</taxon>
        <taxon>Kiritimatiellia</taxon>
        <taxon>Kiritimatiellales</taxon>
        <taxon>Pontiellaceae</taxon>
        <taxon>Pontiella</taxon>
    </lineage>
</organism>
<comment type="subcellular location">
    <subcellularLocation>
        <location evidence="1 10">Cytoplasm</location>
    </subcellularLocation>
</comment>
<feature type="domain" description="Ribosomal RNA small subunit methyltransferase E methyltransferase" evidence="11">
    <location>
        <begin position="73"/>
        <end position="238"/>
    </location>
</feature>
<evidence type="ECO:0000256" key="7">
    <source>
        <dbReference type="ARBA" id="ARBA00022691"/>
    </source>
</evidence>
<dbReference type="Proteomes" id="UP000366872">
    <property type="component" value="Unassembled WGS sequence"/>
</dbReference>
<dbReference type="GO" id="GO:0070042">
    <property type="term" value="F:rRNA (uridine-N3-)-methyltransferase activity"/>
    <property type="evidence" value="ECO:0007669"/>
    <property type="project" value="TreeGrafter"/>
</dbReference>
<dbReference type="EC" id="2.1.1.193" evidence="10"/>
<dbReference type="PANTHER" id="PTHR30027">
    <property type="entry name" value="RIBOSOMAL RNA SMALL SUBUNIT METHYLTRANSFERASE E"/>
    <property type="match status" value="1"/>
</dbReference>
<comment type="catalytic activity">
    <reaction evidence="9 10">
        <text>uridine(1498) in 16S rRNA + S-adenosyl-L-methionine = N(3)-methyluridine(1498) in 16S rRNA + S-adenosyl-L-homocysteine + H(+)</text>
        <dbReference type="Rhea" id="RHEA:42920"/>
        <dbReference type="Rhea" id="RHEA-COMP:10283"/>
        <dbReference type="Rhea" id="RHEA-COMP:10284"/>
        <dbReference type="ChEBI" id="CHEBI:15378"/>
        <dbReference type="ChEBI" id="CHEBI:57856"/>
        <dbReference type="ChEBI" id="CHEBI:59789"/>
        <dbReference type="ChEBI" id="CHEBI:65315"/>
        <dbReference type="ChEBI" id="CHEBI:74502"/>
        <dbReference type="EC" id="2.1.1.193"/>
    </reaction>
</comment>
<dbReference type="PIRSF" id="PIRSF015601">
    <property type="entry name" value="MTase_slr0722"/>
    <property type="match status" value="1"/>
</dbReference>
<keyword evidence="6 10" id="KW-0808">Transferase</keyword>
<dbReference type="Pfam" id="PF04452">
    <property type="entry name" value="Methyltrans_RNA"/>
    <property type="match status" value="1"/>
</dbReference>
<evidence type="ECO:0000256" key="3">
    <source>
        <dbReference type="ARBA" id="ARBA00022490"/>
    </source>
</evidence>
<dbReference type="NCBIfam" id="NF008700">
    <property type="entry name" value="PRK11713.5-4"/>
    <property type="match status" value="1"/>
</dbReference>
<dbReference type="GO" id="GO:0070475">
    <property type="term" value="P:rRNA base methylation"/>
    <property type="evidence" value="ECO:0007669"/>
    <property type="project" value="TreeGrafter"/>
</dbReference>
<keyword evidence="7 10" id="KW-0949">S-adenosyl-L-methionine</keyword>
<dbReference type="NCBIfam" id="TIGR00046">
    <property type="entry name" value="RsmE family RNA methyltransferase"/>
    <property type="match status" value="1"/>
</dbReference>
<dbReference type="AlphaFoldDB" id="A0A6C2U7M3"/>
<evidence type="ECO:0000256" key="2">
    <source>
        <dbReference type="ARBA" id="ARBA00005528"/>
    </source>
</evidence>
<evidence type="ECO:0000256" key="6">
    <source>
        <dbReference type="ARBA" id="ARBA00022679"/>
    </source>
</evidence>
<keyword evidence="4 10" id="KW-0698">rRNA processing</keyword>
<dbReference type="SUPFAM" id="SSF75217">
    <property type="entry name" value="alpha/beta knot"/>
    <property type="match status" value="1"/>
</dbReference>
<dbReference type="RefSeq" id="WP_136081078.1">
    <property type="nucleotide sequence ID" value="NZ_CAAHFG010000002.1"/>
</dbReference>
<dbReference type="Gene3D" id="3.40.1280.10">
    <property type="match status" value="1"/>
</dbReference>
<evidence type="ECO:0000313" key="12">
    <source>
        <dbReference type="EMBL" id="VGO15521.1"/>
    </source>
</evidence>
<evidence type="ECO:0000259" key="11">
    <source>
        <dbReference type="Pfam" id="PF04452"/>
    </source>
</evidence>
<dbReference type="InterPro" id="IPR029028">
    <property type="entry name" value="Alpha/beta_knot_MTases"/>
</dbReference>
<evidence type="ECO:0000313" key="13">
    <source>
        <dbReference type="Proteomes" id="UP000366872"/>
    </source>
</evidence>
<keyword evidence="3 10" id="KW-0963">Cytoplasm</keyword>
<proteinExistence type="inferred from homology"/>
<dbReference type="EMBL" id="CAAHFG010000002">
    <property type="protein sequence ID" value="VGO15521.1"/>
    <property type="molecule type" value="Genomic_DNA"/>
</dbReference>
<dbReference type="PANTHER" id="PTHR30027:SF3">
    <property type="entry name" value="16S RRNA (URACIL(1498)-N(3))-METHYLTRANSFERASE"/>
    <property type="match status" value="1"/>
</dbReference>
<dbReference type="GO" id="GO:0005737">
    <property type="term" value="C:cytoplasm"/>
    <property type="evidence" value="ECO:0007669"/>
    <property type="project" value="UniProtKB-SubCell"/>
</dbReference>
<evidence type="ECO:0000256" key="5">
    <source>
        <dbReference type="ARBA" id="ARBA00022603"/>
    </source>
</evidence>
<evidence type="ECO:0000256" key="9">
    <source>
        <dbReference type="ARBA" id="ARBA00047944"/>
    </source>
</evidence>
<sequence length="243" mass="26785">MNLIILKAEELDAAGRTVLAGERARHIHKVLKAEPGKRLRIGLLNGAFGMGTVEAVDAGKVVLSCELEPEPPPEPQVDLVLAMPRPKVLKRLWAQLAALGVGRIVLLRADKVERYYFDSHVLDPDFYNKLLIEGLQQARCTHLPQVMIRPLFKPFVEDELEAMFSSHRKLLADPSGEKGLAALLMPKADGRVVLAIGPEGGWTPYELDMFGARGFELFGMGRRILRTDTAAIGLLAMLSMEQA</sequence>
<keyword evidence="5 10" id="KW-0489">Methyltransferase</keyword>
<name>A0A6C2U7M3_PONDE</name>
<dbReference type="CDD" id="cd18084">
    <property type="entry name" value="RsmE-like"/>
    <property type="match status" value="1"/>
</dbReference>
<protein>
    <recommendedName>
        <fullName evidence="10">Ribosomal RNA small subunit methyltransferase E</fullName>
        <ecNumber evidence="10">2.1.1.193</ecNumber>
    </recommendedName>
</protein>
<dbReference type="InterPro" id="IPR046886">
    <property type="entry name" value="RsmE_MTase_dom"/>
</dbReference>
<dbReference type="InterPro" id="IPR006700">
    <property type="entry name" value="RsmE"/>
</dbReference>
<accession>A0A6C2U7M3</accession>
<evidence type="ECO:0000256" key="10">
    <source>
        <dbReference type="PIRNR" id="PIRNR015601"/>
    </source>
</evidence>